<organism evidence="1 2">
    <name type="scientific">Phytophthora cactorum</name>
    <dbReference type="NCBI Taxonomy" id="29920"/>
    <lineage>
        <taxon>Eukaryota</taxon>
        <taxon>Sar</taxon>
        <taxon>Stramenopiles</taxon>
        <taxon>Oomycota</taxon>
        <taxon>Peronosporomycetes</taxon>
        <taxon>Peronosporales</taxon>
        <taxon>Peronosporaceae</taxon>
        <taxon>Phytophthora</taxon>
    </lineage>
</organism>
<dbReference type="OrthoDB" id="144547at2759"/>
<dbReference type="AlphaFoldDB" id="A0A8T1U937"/>
<protein>
    <submittedName>
        <fullName evidence="1">Uncharacterized protein</fullName>
    </submittedName>
</protein>
<gene>
    <name evidence="1" type="ORF">JG687_00011186</name>
</gene>
<reference evidence="1" key="1">
    <citation type="submission" date="2021-01" db="EMBL/GenBank/DDBJ databases">
        <title>Phytophthora aleatoria, a newly-described species from Pinus radiata is distinct from Phytophthora cactorum isolates based on comparative genomics.</title>
        <authorList>
            <person name="Mcdougal R."/>
            <person name="Panda P."/>
            <person name="Williams N."/>
            <person name="Studholme D.J."/>
        </authorList>
    </citation>
    <scope>NUCLEOTIDE SEQUENCE</scope>
    <source>
        <strain evidence="1">NZFS 3830</strain>
    </source>
</reference>
<name>A0A8T1U937_9STRA</name>
<sequence>MTKAQKSQSLDDISNAVMVLHVFGEELFDHHTCRLISSAPDLSRNCAVSGSGALKMLDLSHTGSIVCLRTTVPLWKPTPVTAQRLEQNFACDYHFKTRIYKVYCILFNLNAICVGHPADNTRRVSTTRQHRKTPREVIKALPRCGRLSVCMKHLSAPGCVSKSDDKCAFPNHARFTPADLPDIVREHITSQLGGLRAELSRSSSAATALPVHSGRPMSDNREGSYQILRPYLLPLLSTENSVALCRSWWPRSHFHWRTEYRYGGKNPTGTLAQTRRSIRCGWTSYCTDIINALLWRTLQSEAFHAVLPARGPLTGSQYAIITALAPTGRHWNAVLLAGKHPEPISYWRYLLLFAGANYGSVPLAVSPRQTPTQLRRHG</sequence>
<dbReference type="Proteomes" id="UP000688947">
    <property type="component" value="Unassembled WGS sequence"/>
</dbReference>
<accession>A0A8T1U937</accession>
<comment type="caution">
    <text evidence="1">The sequence shown here is derived from an EMBL/GenBank/DDBJ whole genome shotgun (WGS) entry which is preliminary data.</text>
</comment>
<evidence type="ECO:0000313" key="1">
    <source>
        <dbReference type="EMBL" id="KAG6955454.1"/>
    </source>
</evidence>
<dbReference type="EMBL" id="JAENGZ010000672">
    <property type="protein sequence ID" value="KAG6955454.1"/>
    <property type="molecule type" value="Genomic_DNA"/>
</dbReference>
<proteinExistence type="predicted"/>
<evidence type="ECO:0000313" key="2">
    <source>
        <dbReference type="Proteomes" id="UP000688947"/>
    </source>
</evidence>